<feature type="non-terminal residue" evidence="2">
    <location>
        <position position="1"/>
    </location>
</feature>
<feature type="non-terminal residue" evidence="2">
    <location>
        <position position="37"/>
    </location>
</feature>
<evidence type="ECO:0000313" key="2">
    <source>
        <dbReference type="EMBL" id="KFM58416.1"/>
    </source>
</evidence>
<dbReference type="EMBL" id="KK112726">
    <property type="protein sequence ID" value="KFM58416.1"/>
    <property type="molecule type" value="Genomic_DNA"/>
</dbReference>
<keyword evidence="1" id="KW-0732">Signal</keyword>
<dbReference type="AlphaFoldDB" id="A0A087SZX7"/>
<feature type="signal peptide" evidence="1">
    <location>
        <begin position="1"/>
        <end position="20"/>
    </location>
</feature>
<protein>
    <submittedName>
        <fullName evidence="2">Uncharacterized protein</fullName>
    </submittedName>
</protein>
<dbReference type="Proteomes" id="UP000054359">
    <property type="component" value="Unassembled WGS sequence"/>
</dbReference>
<organism evidence="2 3">
    <name type="scientific">Stegodyphus mimosarum</name>
    <name type="common">African social velvet spider</name>
    <dbReference type="NCBI Taxonomy" id="407821"/>
    <lineage>
        <taxon>Eukaryota</taxon>
        <taxon>Metazoa</taxon>
        <taxon>Ecdysozoa</taxon>
        <taxon>Arthropoda</taxon>
        <taxon>Chelicerata</taxon>
        <taxon>Arachnida</taxon>
        <taxon>Araneae</taxon>
        <taxon>Araneomorphae</taxon>
        <taxon>Entelegynae</taxon>
        <taxon>Eresoidea</taxon>
        <taxon>Eresidae</taxon>
        <taxon>Stegodyphus</taxon>
    </lineage>
</organism>
<sequence>IFQCGAGCAVLSYLVTFTWLEGAVTPPKNIEQNLCRP</sequence>
<keyword evidence="3" id="KW-1185">Reference proteome</keyword>
<proteinExistence type="predicted"/>
<gene>
    <name evidence="2" type="ORF">X975_00976</name>
</gene>
<accession>A0A087SZX7</accession>
<name>A0A087SZX7_STEMI</name>
<reference evidence="2 3" key="1">
    <citation type="submission" date="2013-11" db="EMBL/GenBank/DDBJ databases">
        <title>Genome sequencing of Stegodyphus mimosarum.</title>
        <authorList>
            <person name="Bechsgaard J."/>
        </authorList>
    </citation>
    <scope>NUCLEOTIDE SEQUENCE [LARGE SCALE GENOMIC DNA]</scope>
</reference>
<feature type="chain" id="PRO_5005162232" evidence="1">
    <location>
        <begin position="21"/>
        <end position="37"/>
    </location>
</feature>
<evidence type="ECO:0000313" key="3">
    <source>
        <dbReference type="Proteomes" id="UP000054359"/>
    </source>
</evidence>
<evidence type="ECO:0000256" key="1">
    <source>
        <dbReference type="SAM" id="SignalP"/>
    </source>
</evidence>